<feature type="binding site" evidence="8">
    <location>
        <position position="187"/>
    </location>
    <ligand>
        <name>ATP</name>
        <dbReference type="ChEBI" id="CHEBI:30616"/>
    </ligand>
</feature>
<keyword evidence="2 8" id="KW-0436">Ligase</keyword>
<feature type="region of interest" description="Disordered" evidence="11">
    <location>
        <begin position="224"/>
        <end position="243"/>
    </location>
</feature>
<accession>A0AA35G8U9</accession>
<evidence type="ECO:0000256" key="6">
    <source>
        <dbReference type="ARBA" id="ARBA00022842"/>
    </source>
</evidence>
<dbReference type="InterPro" id="IPR003694">
    <property type="entry name" value="NAD_synthase"/>
</dbReference>
<dbReference type="GO" id="GO:0005737">
    <property type="term" value="C:cytoplasm"/>
    <property type="evidence" value="ECO:0007669"/>
    <property type="project" value="InterPro"/>
</dbReference>
<keyword evidence="6 8" id="KW-0460">Magnesium</keyword>
<evidence type="ECO:0000256" key="11">
    <source>
        <dbReference type="SAM" id="MobiDB-lite"/>
    </source>
</evidence>
<feature type="binding site" evidence="8">
    <location>
        <position position="35"/>
    </location>
    <ligand>
        <name>Mg(2+)</name>
        <dbReference type="ChEBI" id="CHEBI:18420"/>
    </ligand>
</feature>
<comment type="similarity">
    <text evidence="1 8 9">Belongs to the NAD synthetase family.</text>
</comment>
<dbReference type="InterPro" id="IPR022310">
    <property type="entry name" value="NAD/GMP_synthase"/>
</dbReference>
<dbReference type="GO" id="GO:0009435">
    <property type="term" value="P:NAD+ biosynthetic process"/>
    <property type="evidence" value="ECO:0007669"/>
    <property type="project" value="UniProtKB-UniRule"/>
</dbReference>
<dbReference type="InterPro" id="IPR022926">
    <property type="entry name" value="NH(3)-dep_NAD(+)_synth"/>
</dbReference>
<feature type="domain" description="NAD/GMP synthase" evidence="12">
    <location>
        <begin position="8"/>
        <end position="238"/>
    </location>
</feature>
<organism evidence="13 14">
    <name type="scientific">Caldinitratiruptor microaerophilus</name>
    <dbReference type="NCBI Taxonomy" id="671077"/>
    <lineage>
        <taxon>Bacteria</taxon>
        <taxon>Bacillati</taxon>
        <taxon>Bacillota</taxon>
        <taxon>Clostridia</taxon>
        <taxon>Eubacteriales</taxon>
        <taxon>Symbiobacteriaceae</taxon>
        <taxon>Caldinitratiruptor</taxon>
    </lineage>
</organism>
<feature type="binding site" evidence="8">
    <location>
        <position position="141"/>
    </location>
    <ligand>
        <name>Mg(2+)</name>
        <dbReference type="ChEBI" id="CHEBI:18420"/>
    </ligand>
</feature>
<dbReference type="NCBIfam" id="TIGR00552">
    <property type="entry name" value="nadE"/>
    <property type="match status" value="1"/>
</dbReference>
<feature type="binding site" description="in other chain" evidence="8">
    <location>
        <position position="149"/>
    </location>
    <ligand>
        <name>deamido-NAD(+)</name>
        <dbReference type="ChEBI" id="CHEBI:58437"/>
        <note>ligand shared between two neighboring subunits</note>
    </ligand>
</feature>
<dbReference type="GO" id="GO:0008795">
    <property type="term" value="F:NAD+ synthase activity"/>
    <property type="evidence" value="ECO:0007669"/>
    <property type="project" value="UniProtKB-UniRule"/>
</dbReference>
<dbReference type="EC" id="6.3.1.5" evidence="8 10"/>
<dbReference type="CDD" id="cd00553">
    <property type="entry name" value="NAD_synthase"/>
    <property type="match status" value="1"/>
</dbReference>
<evidence type="ECO:0000256" key="9">
    <source>
        <dbReference type="RuleBase" id="RU003811"/>
    </source>
</evidence>
<dbReference type="AlphaFoldDB" id="A0AA35G8U9"/>
<comment type="pathway">
    <text evidence="8">Cofactor biosynthesis; NAD(+) biosynthesis; NAD(+) from deamido-NAD(+) (ammonia route): step 1/1.</text>
</comment>
<feature type="binding site" evidence="8">
    <location>
        <begin position="29"/>
        <end position="36"/>
    </location>
    <ligand>
        <name>ATP</name>
        <dbReference type="ChEBI" id="CHEBI:30616"/>
    </ligand>
</feature>
<dbReference type="Pfam" id="PF02540">
    <property type="entry name" value="NAD_synthase"/>
    <property type="match status" value="1"/>
</dbReference>
<keyword evidence="4 8" id="KW-0547">Nucleotide-binding</keyword>
<gene>
    <name evidence="8 13" type="primary">nadE</name>
    <name evidence="13" type="ORF">caldi_19030</name>
</gene>
<evidence type="ECO:0000256" key="8">
    <source>
        <dbReference type="HAMAP-Rule" id="MF_00193"/>
    </source>
</evidence>
<evidence type="ECO:0000256" key="4">
    <source>
        <dbReference type="ARBA" id="ARBA00022741"/>
    </source>
</evidence>
<feature type="compositionally biased region" description="Basic and acidic residues" evidence="11">
    <location>
        <begin position="224"/>
        <end position="235"/>
    </location>
</feature>
<evidence type="ECO:0000256" key="1">
    <source>
        <dbReference type="ARBA" id="ARBA00005859"/>
    </source>
</evidence>
<dbReference type="PANTHER" id="PTHR23090">
    <property type="entry name" value="NH 3 /GLUTAMINE-DEPENDENT NAD + SYNTHETASE"/>
    <property type="match status" value="1"/>
</dbReference>
<dbReference type="GO" id="GO:0046872">
    <property type="term" value="F:metal ion binding"/>
    <property type="evidence" value="ECO:0007669"/>
    <property type="project" value="UniProtKB-KW"/>
</dbReference>
<dbReference type="InterPro" id="IPR014729">
    <property type="entry name" value="Rossmann-like_a/b/a_fold"/>
</dbReference>
<evidence type="ECO:0000256" key="7">
    <source>
        <dbReference type="ARBA" id="ARBA00023027"/>
    </source>
</evidence>
<protein>
    <recommendedName>
        <fullName evidence="8 10">NH(3)-dependent NAD(+) synthetase</fullName>
        <ecNumber evidence="8 10">6.3.1.5</ecNumber>
    </recommendedName>
</protein>
<feature type="binding site" description="in other chain" evidence="8">
    <location>
        <begin position="233"/>
        <end position="234"/>
    </location>
    <ligand>
        <name>deamido-NAD(+)</name>
        <dbReference type="ChEBI" id="CHEBI:58437"/>
        <note>ligand shared between two neighboring subunits</note>
    </ligand>
</feature>
<comment type="catalytic activity">
    <reaction evidence="8 10">
        <text>deamido-NAD(+) + NH4(+) + ATP = AMP + diphosphate + NAD(+) + H(+)</text>
        <dbReference type="Rhea" id="RHEA:21188"/>
        <dbReference type="ChEBI" id="CHEBI:15378"/>
        <dbReference type="ChEBI" id="CHEBI:28938"/>
        <dbReference type="ChEBI" id="CHEBI:30616"/>
        <dbReference type="ChEBI" id="CHEBI:33019"/>
        <dbReference type="ChEBI" id="CHEBI:57540"/>
        <dbReference type="ChEBI" id="CHEBI:58437"/>
        <dbReference type="ChEBI" id="CHEBI:456215"/>
        <dbReference type="EC" id="6.3.1.5"/>
    </reaction>
</comment>
<dbReference type="GO" id="GO:0003952">
    <property type="term" value="F:NAD+ synthase (glutamine-hydrolyzing) activity"/>
    <property type="evidence" value="ECO:0007669"/>
    <property type="project" value="InterPro"/>
</dbReference>
<dbReference type="GO" id="GO:0004359">
    <property type="term" value="F:glutaminase activity"/>
    <property type="evidence" value="ECO:0007669"/>
    <property type="project" value="InterPro"/>
</dbReference>
<dbReference type="KEGG" id="cmic:caldi_19030"/>
<keyword evidence="7 8" id="KW-0520">NAD</keyword>
<evidence type="ECO:0000256" key="10">
    <source>
        <dbReference type="RuleBase" id="RU003812"/>
    </source>
</evidence>
<dbReference type="GO" id="GO:0005524">
    <property type="term" value="F:ATP binding"/>
    <property type="evidence" value="ECO:0007669"/>
    <property type="project" value="UniProtKB-UniRule"/>
</dbReference>
<comment type="subunit">
    <text evidence="8">Homodimer.</text>
</comment>
<evidence type="ECO:0000256" key="2">
    <source>
        <dbReference type="ARBA" id="ARBA00022598"/>
    </source>
</evidence>
<feature type="binding site" evidence="8">
    <location>
        <position position="156"/>
    </location>
    <ligand>
        <name>deamido-NAD(+)</name>
        <dbReference type="ChEBI" id="CHEBI:58437"/>
        <note>ligand shared between two neighboring subunits</note>
    </ligand>
</feature>
<keyword evidence="5 8" id="KW-0067">ATP-binding</keyword>
<feature type="binding site" evidence="8">
    <location>
        <position position="165"/>
    </location>
    <ligand>
        <name>ATP</name>
        <dbReference type="ChEBI" id="CHEBI:30616"/>
    </ligand>
</feature>
<dbReference type="SUPFAM" id="SSF52402">
    <property type="entry name" value="Adenine nucleotide alpha hydrolases-like"/>
    <property type="match status" value="1"/>
</dbReference>
<dbReference type="HAMAP" id="MF_00193">
    <property type="entry name" value="NadE_ammonia_dep"/>
    <property type="match status" value="1"/>
</dbReference>
<dbReference type="Proteomes" id="UP001163687">
    <property type="component" value="Chromosome"/>
</dbReference>
<feature type="binding site" evidence="8">
    <location>
        <position position="136"/>
    </location>
    <ligand>
        <name>ATP</name>
        <dbReference type="ChEBI" id="CHEBI:30616"/>
    </ligand>
</feature>
<dbReference type="Gene3D" id="3.40.50.620">
    <property type="entry name" value="HUPs"/>
    <property type="match status" value="1"/>
</dbReference>
<evidence type="ECO:0000313" key="14">
    <source>
        <dbReference type="Proteomes" id="UP001163687"/>
    </source>
</evidence>
<evidence type="ECO:0000313" key="13">
    <source>
        <dbReference type="EMBL" id="BDG60813.1"/>
    </source>
</evidence>
<sequence>MDAAAVAERISGWMADEVRRAGARGLVVGLSGGVDSATVAALAVRAVGRERVLGLVMPCHSDPADARFARLAAEPLGIEVLTVDLSHAYDALVAVMSPEGEGTEVRRLALANLKPRLRMAALYFHAALRRYLVAGTGNRDELYVGYFTKYGDGGVDLLPIGSLVKGQVRELARHLGVPPEIVDRTPTAGLWPGQTDEGQMGIRYADLDRYLLTGEGSPELKERVEAMHRESEHKRQLPPVGPA</sequence>
<evidence type="ECO:0000259" key="12">
    <source>
        <dbReference type="Pfam" id="PF02540"/>
    </source>
</evidence>
<dbReference type="PANTHER" id="PTHR23090:SF9">
    <property type="entry name" value="GLUTAMINE-DEPENDENT NAD(+) SYNTHETASE"/>
    <property type="match status" value="1"/>
</dbReference>
<evidence type="ECO:0000256" key="5">
    <source>
        <dbReference type="ARBA" id="ARBA00022840"/>
    </source>
</evidence>
<feature type="binding site" description="in other chain" evidence="8">
    <location>
        <position position="116"/>
    </location>
    <ligand>
        <name>deamido-NAD(+)</name>
        <dbReference type="ChEBI" id="CHEBI:58437"/>
        <note>ligand shared between two neighboring subunits</note>
    </ligand>
</feature>
<name>A0AA35G8U9_9FIRM</name>
<keyword evidence="14" id="KW-1185">Reference proteome</keyword>
<reference evidence="13" key="1">
    <citation type="submission" date="2022-03" db="EMBL/GenBank/DDBJ databases">
        <title>Complete genome sequence of Caldinitratiruptor microaerophilus.</title>
        <authorList>
            <person name="Mukaiyama R."/>
            <person name="Nishiyama T."/>
            <person name="Ueda K."/>
        </authorList>
    </citation>
    <scope>NUCLEOTIDE SEQUENCE</scope>
    <source>
        <strain evidence="13">JCM 16183</strain>
    </source>
</reference>
<keyword evidence="3 8" id="KW-0479">Metal-binding</keyword>
<proteinExistence type="inferred from homology"/>
<dbReference type="RefSeq" id="WP_264841508.1">
    <property type="nucleotide sequence ID" value="NZ_AP025628.1"/>
</dbReference>
<comment type="function">
    <text evidence="8">Catalyzes the ATP-dependent amidation of deamido-NAD to form NAD. Uses ammonia as a nitrogen source.</text>
</comment>
<dbReference type="EMBL" id="AP025628">
    <property type="protein sequence ID" value="BDG60813.1"/>
    <property type="molecule type" value="Genomic_DNA"/>
</dbReference>
<evidence type="ECO:0000256" key="3">
    <source>
        <dbReference type="ARBA" id="ARBA00022723"/>
    </source>
</evidence>